<keyword evidence="1" id="KW-0812">Transmembrane</keyword>
<reference evidence="3" key="1">
    <citation type="submission" date="2017-08" db="EMBL/GenBank/DDBJ databases">
        <title>A dynamic microbial community with high functional redundancy inhabits the cold, oxic subseafloor aquifer.</title>
        <authorList>
            <person name="Tully B.J."/>
            <person name="Wheat C.G."/>
            <person name="Glazer B.T."/>
            <person name="Huber J.A."/>
        </authorList>
    </citation>
    <scope>NUCLEOTIDE SEQUENCE [LARGE SCALE GENOMIC DNA]</scope>
</reference>
<protein>
    <submittedName>
        <fullName evidence="2">Uncharacterized protein</fullName>
    </submittedName>
</protein>
<dbReference type="Proteomes" id="UP000218172">
    <property type="component" value="Unassembled WGS sequence"/>
</dbReference>
<keyword evidence="1" id="KW-1133">Transmembrane helix</keyword>
<keyword evidence="1" id="KW-0472">Membrane</keyword>
<comment type="caution">
    <text evidence="2">The sequence shown here is derived from an EMBL/GenBank/DDBJ whole genome shotgun (WGS) entry which is preliminary data.</text>
</comment>
<sequence length="133" mass="14878">MTNIEKKNEKIFLKEFRIAIAVFLLLLAVTTVAQLYHLQGISNIVITILPVAPLFFALWAMIKHHRSMDEYIQRVTSEAFLWSTGIVSLLCVGYGLLEFVMEMPTVSIAYVLPAVVGIAGMAKSILIWVDNHG</sequence>
<evidence type="ECO:0000313" key="3">
    <source>
        <dbReference type="Proteomes" id="UP000218172"/>
    </source>
</evidence>
<proteinExistence type="predicted"/>
<organism evidence="2 3">
    <name type="scientific">SAR86 cluster bacterium</name>
    <dbReference type="NCBI Taxonomy" id="2030880"/>
    <lineage>
        <taxon>Bacteria</taxon>
        <taxon>Pseudomonadati</taxon>
        <taxon>Pseudomonadota</taxon>
        <taxon>Gammaproteobacteria</taxon>
        <taxon>SAR86 cluster</taxon>
    </lineage>
</organism>
<feature type="transmembrane region" description="Helical" evidence="1">
    <location>
        <begin position="79"/>
        <end position="97"/>
    </location>
</feature>
<gene>
    <name evidence="2" type="ORF">COC19_01205</name>
</gene>
<dbReference type="AlphaFoldDB" id="A0A2A4MTB7"/>
<dbReference type="EMBL" id="NVQR01000021">
    <property type="protein sequence ID" value="PCH63301.1"/>
    <property type="molecule type" value="Genomic_DNA"/>
</dbReference>
<accession>A0A2A4MTB7</accession>
<evidence type="ECO:0000256" key="1">
    <source>
        <dbReference type="SAM" id="Phobius"/>
    </source>
</evidence>
<evidence type="ECO:0000313" key="2">
    <source>
        <dbReference type="EMBL" id="PCH63301.1"/>
    </source>
</evidence>
<name>A0A2A4MTB7_9GAMM</name>
<feature type="transmembrane region" description="Helical" evidence="1">
    <location>
        <begin position="16"/>
        <end position="35"/>
    </location>
</feature>
<feature type="transmembrane region" description="Helical" evidence="1">
    <location>
        <begin position="41"/>
        <end position="59"/>
    </location>
</feature>
<feature type="transmembrane region" description="Helical" evidence="1">
    <location>
        <begin position="109"/>
        <end position="129"/>
    </location>
</feature>